<dbReference type="InterPro" id="IPR012677">
    <property type="entry name" value="Nucleotide-bd_a/b_plait_sf"/>
</dbReference>
<dbReference type="Pfam" id="PF00076">
    <property type="entry name" value="RRM_1"/>
    <property type="match status" value="2"/>
</dbReference>
<feature type="region of interest" description="Disordered" evidence="3">
    <location>
        <begin position="1"/>
        <end position="31"/>
    </location>
</feature>
<feature type="domain" description="RRM" evidence="4">
    <location>
        <begin position="418"/>
        <end position="490"/>
    </location>
</feature>
<sequence>KQKSQKIEGGVSTAIQGNIAKKQRKGESSKFKLQPFVAATKEKLQADLSDTSSDEDTSTVAVQKAKQNLAKNQVSKAAFKTKPLVKAPPVQQPIKKKANAKAKAANLKAPVAPVAEPSSDDSDEDSSEEESAPVPAKAATITAAKATKGKAPVAPVAEPSSDDSDEDSSEEESAPMPAKAATITVAKATKGKAPVAPVAEPSSDDSDEDSSEEESAPVPAKAATITAAQATKGKAPVAPVAEPSSDESDEDSSEEESAPVPAKAATITAAKATKGKAPVAPVAEPSSDDSDEDSSEEESAPVPAKAAAASAVADEETTDDEDSDEDVEMASGQEVVADAANNGSDSDSIDDDEESEDEETADDANTNGNTTKHSLAASADGLSEKRQKVKNGDFGGERERYFNSDGGPSKKVQLKARVEIFCGGLPFQVTEDQIRDLFENDCGSVTRVSILENRGVAFVTFETEEAASKACEFNKTTYDGRSLRINYADEKPGSAPGRNDKAPTGRSVIIGNLSFGSTQESLRALFEECGPIDDVRIPVFEDTGKPRGRCFIDFESEEGAKKALEYNETDIDGRTVWIDYVRPREDKPSNGFRGGRGGRGGFGGRGGGGGFGGRGGGGGFGGRGGGGRGGSGFGGRGRGRGGGFGGGASRAQAQNKGSIQQFQGKSMTFDD</sequence>
<feature type="compositionally biased region" description="Low complexity" evidence="3">
    <location>
        <begin position="258"/>
        <end position="285"/>
    </location>
</feature>
<organism evidence="5 6">
    <name type="scientific">Cardiosporidium cionae</name>
    <dbReference type="NCBI Taxonomy" id="476202"/>
    <lineage>
        <taxon>Eukaryota</taxon>
        <taxon>Sar</taxon>
        <taxon>Alveolata</taxon>
        <taxon>Apicomplexa</taxon>
        <taxon>Aconoidasida</taxon>
        <taxon>Nephromycida</taxon>
        <taxon>Cardiosporidium</taxon>
    </lineage>
</organism>
<evidence type="ECO:0000256" key="1">
    <source>
        <dbReference type="ARBA" id="ARBA00022884"/>
    </source>
</evidence>
<dbReference type="SUPFAM" id="SSF54928">
    <property type="entry name" value="RNA-binding domain, RBD"/>
    <property type="match status" value="2"/>
</dbReference>
<feature type="domain" description="RRM" evidence="4">
    <location>
        <begin position="506"/>
        <end position="583"/>
    </location>
</feature>
<feature type="compositionally biased region" description="Acidic residues" evidence="3">
    <location>
        <begin position="347"/>
        <end position="362"/>
    </location>
</feature>
<name>A0ABQ7JEF8_9APIC</name>
<feature type="compositionally biased region" description="Gly residues" evidence="3">
    <location>
        <begin position="592"/>
        <end position="648"/>
    </location>
</feature>
<dbReference type="SMART" id="SM00360">
    <property type="entry name" value="RRM"/>
    <property type="match status" value="2"/>
</dbReference>
<dbReference type="CDD" id="cd00590">
    <property type="entry name" value="RRM_SF"/>
    <property type="match status" value="1"/>
</dbReference>
<feature type="compositionally biased region" description="Acidic residues" evidence="3">
    <location>
        <begin position="160"/>
        <end position="173"/>
    </location>
</feature>
<feature type="compositionally biased region" description="Acidic residues" evidence="3">
    <location>
        <begin position="202"/>
        <end position="215"/>
    </location>
</feature>
<keyword evidence="1 2" id="KW-0694">RNA-binding</keyword>
<feature type="non-terminal residue" evidence="5">
    <location>
        <position position="1"/>
    </location>
</feature>
<dbReference type="PANTHER" id="PTHR48027">
    <property type="entry name" value="HETEROGENEOUS NUCLEAR RIBONUCLEOPROTEIN 87F-RELATED"/>
    <property type="match status" value="1"/>
</dbReference>
<dbReference type="InterPro" id="IPR035979">
    <property type="entry name" value="RBD_domain_sf"/>
</dbReference>
<feature type="compositionally biased region" description="Acidic residues" evidence="3">
    <location>
        <begin position="313"/>
        <end position="328"/>
    </location>
</feature>
<feature type="compositionally biased region" description="Low complexity" evidence="3">
    <location>
        <begin position="132"/>
        <end position="157"/>
    </location>
</feature>
<accession>A0ABQ7JEF8</accession>
<dbReference type="PROSITE" id="PS50102">
    <property type="entry name" value="RRM"/>
    <property type="match status" value="2"/>
</dbReference>
<dbReference type="InterPro" id="IPR052462">
    <property type="entry name" value="SLIRP/GR-RBP-like"/>
</dbReference>
<dbReference type="EMBL" id="JADAQX010000062">
    <property type="protein sequence ID" value="KAF8822349.1"/>
    <property type="molecule type" value="Genomic_DNA"/>
</dbReference>
<dbReference type="Gene3D" id="3.30.70.330">
    <property type="match status" value="2"/>
</dbReference>
<feature type="compositionally biased region" description="Polar residues" evidence="3">
    <location>
        <begin position="651"/>
        <end position="671"/>
    </location>
</feature>
<feature type="compositionally biased region" description="Low complexity" evidence="3">
    <location>
        <begin position="101"/>
        <end position="117"/>
    </location>
</feature>
<evidence type="ECO:0000256" key="2">
    <source>
        <dbReference type="PROSITE-ProRule" id="PRU00176"/>
    </source>
</evidence>
<evidence type="ECO:0000313" key="6">
    <source>
        <dbReference type="Proteomes" id="UP000823046"/>
    </source>
</evidence>
<reference evidence="5 6" key="1">
    <citation type="journal article" date="2020" name="bioRxiv">
        <title>Metabolic contributions of an alphaproteobacterial endosymbiont in the apicomplexan Cardiosporidium cionae.</title>
        <authorList>
            <person name="Hunter E.S."/>
            <person name="Paight C.J."/>
            <person name="Lane C.E."/>
        </authorList>
    </citation>
    <scope>NUCLEOTIDE SEQUENCE [LARGE SCALE GENOMIC DNA]</scope>
    <source>
        <strain evidence="5">ESH_2018</strain>
    </source>
</reference>
<protein>
    <submittedName>
        <fullName evidence="5">Rna recognition motif-containing protein</fullName>
    </submittedName>
</protein>
<feature type="compositionally biased region" description="Acidic residues" evidence="3">
    <location>
        <begin position="244"/>
        <end position="257"/>
    </location>
</feature>
<evidence type="ECO:0000313" key="5">
    <source>
        <dbReference type="EMBL" id="KAF8822349.1"/>
    </source>
</evidence>
<proteinExistence type="predicted"/>
<feature type="compositionally biased region" description="Low complexity" evidence="3">
    <location>
        <begin position="337"/>
        <end position="346"/>
    </location>
</feature>
<gene>
    <name evidence="5" type="ORF">IE077_003954</name>
</gene>
<feature type="compositionally biased region" description="Acidic residues" evidence="3">
    <location>
        <begin position="118"/>
        <end position="131"/>
    </location>
</feature>
<evidence type="ECO:0000259" key="4">
    <source>
        <dbReference type="PROSITE" id="PS50102"/>
    </source>
</evidence>
<evidence type="ECO:0000256" key="3">
    <source>
        <dbReference type="SAM" id="MobiDB-lite"/>
    </source>
</evidence>
<keyword evidence="6" id="KW-1185">Reference proteome</keyword>
<feature type="region of interest" description="Disordered" evidence="3">
    <location>
        <begin position="67"/>
        <end position="409"/>
    </location>
</feature>
<dbReference type="InterPro" id="IPR000504">
    <property type="entry name" value="RRM_dom"/>
</dbReference>
<feature type="compositionally biased region" description="Low complexity" evidence="3">
    <location>
        <begin position="216"/>
        <end position="243"/>
    </location>
</feature>
<feature type="compositionally biased region" description="Low complexity" evidence="3">
    <location>
        <begin position="300"/>
        <end position="312"/>
    </location>
</feature>
<feature type="compositionally biased region" description="Low complexity" evidence="3">
    <location>
        <begin position="178"/>
        <end position="201"/>
    </location>
</feature>
<comment type="caution">
    <text evidence="5">The sequence shown here is derived from an EMBL/GenBank/DDBJ whole genome shotgun (WGS) entry which is preliminary data.</text>
</comment>
<feature type="compositionally biased region" description="Acidic residues" evidence="3">
    <location>
        <begin position="286"/>
        <end position="299"/>
    </location>
</feature>
<dbReference type="Proteomes" id="UP000823046">
    <property type="component" value="Unassembled WGS sequence"/>
</dbReference>
<feature type="region of interest" description="Disordered" evidence="3">
    <location>
        <begin position="587"/>
        <end position="671"/>
    </location>
</feature>